<keyword evidence="3" id="KW-1185">Reference proteome</keyword>
<gene>
    <name evidence="2" type="ORF">STRAU_1163</name>
</gene>
<evidence type="ECO:0000313" key="2">
    <source>
        <dbReference type="EMBL" id="EPH45802.1"/>
    </source>
</evidence>
<comment type="caution">
    <text evidence="2">The sequence shown here is derived from an EMBL/GenBank/DDBJ whole genome shotgun (WGS) entry which is preliminary data.</text>
</comment>
<evidence type="ECO:0000256" key="1">
    <source>
        <dbReference type="SAM" id="MobiDB-lite"/>
    </source>
</evidence>
<name>S4AWG9_9ACTN</name>
<accession>S4AWG9</accession>
<evidence type="ECO:0000313" key="3">
    <source>
        <dbReference type="Proteomes" id="UP000014629"/>
    </source>
</evidence>
<protein>
    <recommendedName>
        <fullName evidence="4">Oxidoreductase</fullName>
    </recommendedName>
</protein>
<organism evidence="2 3">
    <name type="scientific">Streptomyces aurantiacus JA 4570</name>
    <dbReference type="NCBI Taxonomy" id="1286094"/>
    <lineage>
        <taxon>Bacteria</taxon>
        <taxon>Bacillati</taxon>
        <taxon>Actinomycetota</taxon>
        <taxon>Actinomycetes</taxon>
        <taxon>Kitasatosporales</taxon>
        <taxon>Streptomycetaceae</taxon>
        <taxon>Streptomyces</taxon>
        <taxon>Streptomyces aurantiacus group</taxon>
    </lineage>
</organism>
<dbReference type="EMBL" id="AOPZ01000043">
    <property type="protein sequence ID" value="EPH45802.1"/>
    <property type="molecule type" value="Genomic_DNA"/>
</dbReference>
<feature type="region of interest" description="Disordered" evidence="1">
    <location>
        <begin position="69"/>
        <end position="90"/>
    </location>
</feature>
<proteinExistence type="predicted"/>
<dbReference type="AlphaFoldDB" id="S4AWG9"/>
<dbReference type="Proteomes" id="UP000014629">
    <property type="component" value="Unassembled WGS sequence"/>
</dbReference>
<sequence length="455" mass="49065">MYALDHAYARALCVRRQLHVHREGLQRPLAHQRLGLDAVRPPQAARNGRGRALGRVPRPEADATAALREHHGGGEPDDPTAHDNHICPVTPTHPGNVAEYVMPCAEILPGGDTQGMSAEYATFGLAPAMRAGGVLANGDYQVHRDFVDFIVNGRPLLFQLADLDAVSPLASDIPPAIFTTHVRRLLLEAEAPLRDGRYVIYGCPECEGLECGAVTAVIDRAGEDGEDYVWRDFAWQTSEHADLERNGYHGIGPFRFRGGEYRAALGRLLNGAEPAAGRRRVLLIGARVALLAKLAAALRMIGIGAEIAADASGVPAEELRTYGAVAFGRAVPERMRDGVRAAFEGAGVEVRYVDGFAPVVPLLVAQIEYALDRSPLAQRRLTRLTVAGGAAVTEVTSSCRVRLTAYRVDRLLRTRVHEVLDEVLAPGEHRVALPGKSQFVVARTPDSVLVSAVSP</sequence>
<reference evidence="2 3" key="1">
    <citation type="submission" date="2013-02" db="EMBL/GenBank/DDBJ databases">
        <title>Draft Genome Sequence of Streptomyces aurantiacus, Which Produces Setomimycin.</title>
        <authorList>
            <person name="Gruening B.A."/>
            <person name="Praeg A."/>
            <person name="Erxleben A."/>
            <person name="Guenther S."/>
            <person name="Mueller M."/>
        </authorList>
    </citation>
    <scope>NUCLEOTIDE SEQUENCE [LARGE SCALE GENOMIC DNA]</scope>
    <source>
        <strain evidence="2 3">JA 4570</strain>
    </source>
</reference>
<evidence type="ECO:0008006" key="4">
    <source>
        <dbReference type="Google" id="ProtNLM"/>
    </source>
</evidence>
<dbReference type="PATRIC" id="fig|1286094.4.peg.1145"/>
<feature type="compositionally biased region" description="Basic and acidic residues" evidence="1">
    <location>
        <begin position="69"/>
        <end position="85"/>
    </location>
</feature>